<organism evidence="4 5">
    <name type="scientific">Symbiodinium microadriaticum</name>
    <name type="common">Dinoflagellate</name>
    <name type="synonym">Zooxanthella microadriatica</name>
    <dbReference type="NCBI Taxonomy" id="2951"/>
    <lineage>
        <taxon>Eukaryota</taxon>
        <taxon>Sar</taxon>
        <taxon>Alveolata</taxon>
        <taxon>Dinophyceae</taxon>
        <taxon>Suessiales</taxon>
        <taxon>Symbiodiniaceae</taxon>
        <taxon>Symbiodinium</taxon>
    </lineage>
</organism>
<dbReference type="PRINTS" id="PR01415">
    <property type="entry name" value="ANKYRIN"/>
</dbReference>
<dbReference type="SMART" id="SM00248">
    <property type="entry name" value="ANK"/>
    <property type="match status" value="5"/>
</dbReference>
<dbReference type="Pfam" id="PF00023">
    <property type="entry name" value="Ank"/>
    <property type="match status" value="1"/>
</dbReference>
<protein>
    <submittedName>
        <fullName evidence="4">Ankyrin repeat domain-containing protein 29</fullName>
    </submittedName>
</protein>
<keyword evidence="1" id="KW-0677">Repeat</keyword>
<feature type="repeat" description="ANK" evidence="3">
    <location>
        <begin position="109"/>
        <end position="141"/>
    </location>
</feature>
<dbReference type="CDD" id="cd17039">
    <property type="entry name" value="Ubl_ubiquitin_like"/>
    <property type="match status" value="1"/>
</dbReference>
<reference evidence="4 5" key="1">
    <citation type="submission" date="2016-02" db="EMBL/GenBank/DDBJ databases">
        <title>Genome analysis of coral dinoflagellate symbionts highlights evolutionary adaptations to a symbiotic lifestyle.</title>
        <authorList>
            <person name="Aranda M."/>
            <person name="Li Y."/>
            <person name="Liew Y.J."/>
            <person name="Baumgarten S."/>
            <person name="Simakov O."/>
            <person name="Wilson M."/>
            <person name="Piel J."/>
            <person name="Ashoor H."/>
            <person name="Bougouffa S."/>
            <person name="Bajic V.B."/>
            <person name="Ryu T."/>
            <person name="Ravasi T."/>
            <person name="Bayer T."/>
            <person name="Micklem G."/>
            <person name="Kim H."/>
            <person name="Bhak J."/>
            <person name="Lajeunesse T.C."/>
            <person name="Voolstra C.R."/>
        </authorList>
    </citation>
    <scope>NUCLEOTIDE SEQUENCE [LARGE SCALE GENOMIC DNA]</scope>
    <source>
        <strain evidence="4 5">CCMP2467</strain>
    </source>
</reference>
<dbReference type="PROSITE" id="PS50088">
    <property type="entry name" value="ANK_REPEAT"/>
    <property type="match status" value="5"/>
</dbReference>
<dbReference type="Proteomes" id="UP000186817">
    <property type="component" value="Unassembled WGS sequence"/>
</dbReference>
<dbReference type="InterPro" id="IPR036770">
    <property type="entry name" value="Ankyrin_rpt-contain_sf"/>
</dbReference>
<dbReference type="InterPro" id="IPR002110">
    <property type="entry name" value="Ankyrin_rpt"/>
</dbReference>
<feature type="repeat" description="ANK" evidence="3">
    <location>
        <begin position="173"/>
        <end position="205"/>
    </location>
</feature>
<accession>A0A1Q9E7M2</accession>
<evidence type="ECO:0000313" key="4">
    <source>
        <dbReference type="EMBL" id="OLQ03419.1"/>
    </source>
</evidence>
<dbReference type="Gene3D" id="1.25.40.20">
    <property type="entry name" value="Ankyrin repeat-containing domain"/>
    <property type="match status" value="2"/>
</dbReference>
<dbReference type="PROSITE" id="PS50297">
    <property type="entry name" value="ANK_REP_REGION"/>
    <property type="match status" value="4"/>
</dbReference>
<feature type="repeat" description="ANK" evidence="3">
    <location>
        <begin position="205"/>
        <end position="237"/>
    </location>
</feature>
<feature type="repeat" description="ANK" evidence="3">
    <location>
        <begin position="239"/>
        <end position="271"/>
    </location>
</feature>
<evidence type="ECO:0000313" key="5">
    <source>
        <dbReference type="Proteomes" id="UP000186817"/>
    </source>
</evidence>
<evidence type="ECO:0000256" key="3">
    <source>
        <dbReference type="PROSITE-ProRule" id="PRU00023"/>
    </source>
</evidence>
<keyword evidence="5" id="KW-1185">Reference proteome</keyword>
<dbReference type="AlphaFoldDB" id="A0A1Q9E7M2"/>
<dbReference type="PANTHER" id="PTHR24173:SF74">
    <property type="entry name" value="ANKYRIN REPEAT DOMAIN-CONTAINING PROTEIN 16"/>
    <property type="match status" value="1"/>
</dbReference>
<name>A0A1Q9E7M2_SYMMI</name>
<dbReference type="OMA" id="WGHPHTI"/>
<sequence length="296" mass="31511">MLRIANLAGEELARIPLDELTDVKSLKQLLQRTHGFPPRFRQQLLLNEKILDDAFKLETPVELQLVLLTFSSTSQPQTHELTAASTVASASEVESMLQARHDPNLADPLGMTPLAAASHGGHVETARLLLEAEADINVSSNGVTPLMFACRRGYNEVVQLLLEARADTNFASERGVALSLACGRGNLAAARLLLQAGANKNAMNGGATALMIASAWGETEVVSLLLETRADPNLVGPVDGTTALISATRHGSADVVFLLLKAGADTDIQTKAGKTALMEAIEASDSVMIELLRESR</sequence>
<dbReference type="SUPFAM" id="SSF48403">
    <property type="entry name" value="Ankyrin repeat"/>
    <property type="match status" value="1"/>
</dbReference>
<gene>
    <name evidence="4" type="primary">ankrd29</name>
    <name evidence="4" type="ORF">AK812_SmicGene13650</name>
</gene>
<dbReference type="Pfam" id="PF12796">
    <property type="entry name" value="Ank_2"/>
    <property type="match status" value="2"/>
</dbReference>
<dbReference type="PANTHER" id="PTHR24173">
    <property type="entry name" value="ANKYRIN REPEAT CONTAINING"/>
    <property type="match status" value="1"/>
</dbReference>
<keyword evidence="2 3" id="KW-0040">ANK repeat</keyword>
<comment type="caution">
    <text evidence="4">The sequence shown here is derived from an EMBL/GenBank/DDBJ whole genome shotgun (WGS) entry which is preliminary data.</text>
</comment>
<feature type="repeat" description="ANK" evidence="3">
    <location>
        <begin position="141"/>
        <end position="173"/>
    </location>
</feature>
<evidence type="ECO:0000256" key="2">
    <source>
        <dbReference type="ARBA" id="ARBA00023043"/>
    </source>
</evidence>
<evidence type="ECO:0000256" key="1">
    <source>
        <dbReference type="ARBA" id="ARBA00022737"/>
    </source>
</evidence>
<dbReference type="OrthoDB" id="2157354at2759"/>
<proteinExistence type="predicted"/>
<dbReference type="EMBL" id="LSRX01000237">
    <property type="protein sequence ID" value="OLQ03419.1"/>
    <property type="molecule type" value="Genomic_DNA"/>
</dbReference>